<proteinExistence type="predicted"/>
<evidence type="ECO:0000313" key="3">
    <source>
        <dbReference type="Proteomes" id="UP000472267"/>
    </source>
</evidence>
<dbReference type="PANTHER" id="PTHR28586:SF1">
    <property type="entry name" value="PROTEIN PAXX"/>
    <property type="match status" value="1"/>
</dbReference>
<reference evidence="2" key="3">
    <citation type="submission" date="2025-09" db="UniProtKB">
        <authorList>
            <consortium name="Ensembl"/>
        </authorList>
    </citation>
    <scope>IDENTIFICATION</scope>
</reference>
<dbReference type="InterPro" id="IPR027873">
    <property type="entry name" value="PAXX"/>
</dbReference>
<evidence type="ECO:0000313" key="2">
    <source>
        <dbReference type="Ensembl" id="ENSSFAP00005031053.1"/>
    </source>
</evidence>
<accession>A0A672HP75</accession>
<dbReference type="Ensembl" id="ENSSFAT00005032177.1">
    <property type="protein sequence ID" value="ENSSFAP00005031053.1"/>
    <property type="gene ID" value="ENSSFAG00005015762.1"/>
</dbReference>
<dbReference type="GO" id="GO:0006303">
    <property type="term" value="P:double-strand break repair via nonhomologous end joining"/>
    <property type="evidence" value="ECO:0007669"/>
    <property type="project" value="InterPro"/>
</dbReference>
<name>A0A672HP75_SALFA</name>
<evidence type="ECO:0000256" key="1">
    <source>
        <dbReference type="SAM" id="MobiDB-lite"/>
    </source>
</evidence>
<protein>
    <recommendedName>
        <fullName evidence="4">PAXX non-homologous end joining factor</fullName>
    </recommendedName>
</protein>
<evidence type="ECO:0008006" key="4">
    <source>
        <dbReference type="Google" id="ProtNLM"/>
    </source>
</evidence>
<dbReference type="GeneID" id="115398801"/>
<dbReference type="RefSeq" id="XP_029961619.1">
    <property type="nucleotide sequence ID" value="XM_030105759.1"/>
</dbReference>
<dbReference type="GO" id="GO:0035861">
    <property type="term" value="C:site of double-strand break"/>
    <property type="evidence" value="ECO:0007669"/>
    <property type="project" value="TreeGrafter"/>
</dbReference>
<dbReference type="PANTHER" id="PTHR28586">
    <property type="entry name" value="PROTEIN PAXX"/>
    <property type="match status" value="1"/>
</dbReference>
<feature type="region of interest" description="Disordered" evidence="1">
    <location>
        <begin position="128"/>
        <end position="168"/>
    </location>
</feature>
<dbReference type="CTD" id="286257"/>
<keyword evidence="3" id="KW-1185">Reference proteome</keyword>
<gene>
    <name evidence="2" type="primary">paxx</name>
</gene>
<reference evidence="2" key="2">
    <citation type="submission" date="2025-08" db="UniProtKB">
        <authorList>
            <consortium name="Ensembl"/>
        </authorList>
    </citation>
    <scope>IDENTIFICATION</scope>
</reference>
<dbReference type="GO" id="GO:0070419">
    <property type="term" value="C:nonhomologous end joining complex"/>
    <property type="evidence" value="ECO:0007669"/>
    <property type="project" value="TreeGrafter"/>
</dbReference>
<dbReference type="AlphaFoldDB" id="A0A672HP75"/>
<sequence>MDTSRSFYCTVLDKQSKFICYTRLKDGTFRICLTDAADVWSSDSSEDSLQHLRRTFSLKSTEESIMRLRSSCSSGDVSVLVQDSGAELVVGSDPGAPRVTLSRLEGPRAAEELKELLFEMADRLTRVQDETSAASPPKNQLRRPADFNPRQQNGSPSSSLPVKRRLPGACLINPGAKKKLQATGVAFDDADED</sequence>
<dbReference type="CDD" id="cd22286">
    <property type="entry name" value="HD_PAXX_N"/>
    <property type="match status" value="1"/>
</dbReference>
<dbReference type="FunCoup" id="A0A672HP75">
    <property type="interactions" value="527"/>
</dbReference>
<organism evidence="2 3">
    <name type="scientific">Salarias fasciatus</name>
    <name type="common">Jewelled blenny</name>
    <name type="synonym">Blennius fasciatus</name>
    <dbReference type="NCBI Taxonomy" id="181472"/>
    <lineage>
        <taxon>Eukaryota</taxon>
        <taxon>Metazoa</taxon>
        <taxon>Chordata</taxon>
        <taxon>Craniata</taxon>
        <taxon>Vertebrata</taxon>
        <taxon>Euteleostomi</taxon>
        <taxon>Actinopterygii</taxon>
        <taxon>Neopterygii</taxon>
        <taxon>Teleostei</taxon>
        <taxon>Neoteleostei</taxon>
        <taxon>Acanthomorphata</taxon>
        <taxon>Ovalentaria</taxon>
        <taxon>Blenniimorphae</taxon>
        <taxon>Blenniiformes</taxon>
        <taxon>Blennioidei</taxon>
        <taxon>Blenniidae</taxon>
        <taxon>Salariinae</taxon>
        <taxon>Salarias</taxon>
    </lineage>
</organism>
<dbReference type="InParanoid" id="A0A672HP75"/>
<reference evidence="2" key="1">
    <citation type="submission" date="2019-06" db="EMBL/GenBank/DDBJ databases">
        <authorList>
            <consortium name="Wellcome Sanger Institute Data Sharing"/>
        </authorList>
    </citation>
    <scope>NUCLEOTIDE SEQUENCE [LARGE SCALE GENOMIC DNA]</scope>
</reference>
<dbReference type="Pfam" id="PF15384">
    <property type="entry name" value="PAXX"/>
    <property type="match status" value="1"/>
</dbReference>
<dbReference type="OMA" id="ANVWSVE"/>
<dbReference type="GO" id="GO:0060090">
    <property type="term" value="F:molecular adaptor activity"/>
    <property type="evidence" value="ECO:0007669"/>
    <property type="project" value="TreeGrafter"/>
</dbReference>
<dbReference type="Proteomes" id="UP000472267">
    <property type="component" value="Chromosome 12"/>
</dbReference>
<dbReference type="OrthoDB" id="5969703at2759"/>
<dbReference type="InterPro" id="IPR054134">
    <property type="entry name" value="PAXX_N"/>
</dbReference>
<dbReference type="GO" id="GO:0005634">
    <property type="term" value="C:nucleus"/>
    <property type="evidence" value="ECO:0007669"/>
    <property type="project" value="TreeGrafter"/>
</dbReference>
<feature type="compositionally biased region" description="Polar residues" evidence="1">
    <location>
        <begin position="149"/>
        <end position="160"/>
    </location>
</feature>